<dbReference type="Proteomes" id="UP000019116">
    <property type="component" value="Chromosome 7A"/>
</dbReference>
<dbReference type="EC" id="2.3.2.27" evidence="4"/>
<evidence type="ECO:0000313" key="18">
    <source>
        <dbReference type="Proteomes" id="UP000019116"/>
    </source>
</evidence>
<dbReference type="Pfam" id="PF13639">
    <property type="entry name" value="zf-RING_2"/>
    <property type="match status" value="1"/>
</dbReference>
<dbReference type="GO" id="GO:0008270">
    <property type="term" value="F:zinc ion binding"/>
    <property type="evidence" value="ECO:0007669"/>
    <property type="project" value="UniProtKB-KW"/>
</dbReference>
<dbReference type="AlphaFoldDB" id="A0A3B6RPA8"/>
<evidence type="ECO:0000256" key="7">
    <source>
        <dbReference type="ARBA" id="ARBA00022723"/>
    </source>
</evidence>
<dbReference type="OrthoDB" id="8062037at2759"/>
<evidence type="ECO:0000256" key="14">
    <source>
        <dbReference type="PROSITE-ProRule" id="PRU00175"/>
    </source>
</evidence>
<comment type="subcellular location">
    <subcellularLocation>
        <location evidence="2">Membrane</location>
        <topology evidence="2">Single-pass membrane protein</topology>
    </subcellularLocation>
</comment>
<keyword evidence="11 15" id="KW-1133">Transmembrane helix</keyword>
<keyword evidence="12 15" id="KW-0472">Membrane</keyword>
<name>A0A3B6RPA8_WHEAT</name>
<comment type="pathway">
    <text evidence="3">Protein modification; protein ubiquitination.</text>
</comment>
<gene>
    <name evidence="17" type="primary">LOC123147186</name>
</gene>
<evidence type="ECO:0000256" key="3">
    <source>
        <dbReference type="ARBA" id="ARBA00004906"/>
    </source>
</evidence>
<feature type="transmembrane region" description="Helical" evidence="15">
    <location>
        <begin position="38"/>
        <end position="57"/>
    </location>
</feature>
<reference evidence="17" key="2">
    <citation type="submission" date="2018-10" db="UniProtKB">
        <authorList>
            <consortium name="EnsemblPlants"/>
        </authorList>
    </citation>
    <scope>IDENTIFICATION</scope>
</reference>
<dbReference type="GeneID" id="123147186"/>
<evidence type="ECO:0000256" key="1">
    <source>
        <dbReference type="ARBA" id="ARBA00000900"/>
    </source>
</evidence>
<organism evidence="17">
    <name type="scientific">Triticum aestivum</name>
    <name type="common">Wheat</name>
    <dbReference type="NCBI Taxonomy" id="4565"/>
    <lineage>
        <taxon>Eukaryota</taxon>
        <taxon>Viridiplantae</taxon>
        <taxon>Streptophyta</taxon>
        <taxon>Embryophyta</taxon>
        <taxon>Tracheophyta</taxon>
        <taxon>Spermatophyta</taxon>
        <taxon>Magnoliopsida</taxon>
        <taxon>Liliopsida</taxon>
        <taxon>Poales</taxon>
        <taxon>Poaceae</taxon>
        <taxon>BOP clade</taxon>
        <taxon>Pooideae</taxon>
        <taxon>Triticodae</taxon>
        <taxon>Triticeae</taxon>
        <taxon>Triticinae</taxon>
        <taxon>Triticum</taxon>
    </lineage>
</organism>
<dbReference type="Gramene" id="TraesCS7A03G1340500.1">
    <property type="protein sequence ID" value="TraesCS7A03G1340500.1.CDS1"/>
    <property type="gene ID" value="TraesCS7A03G1340500"/>
</dbReference>
<keyword evidence="5" id="KW-0808">Transferase</keyword>
<dbReference type="EnsemblPlants" id="TraesCS7A02G551400.1">
    <property type="protein sequence ID" value="TraesCS7A02G551400.1.cds1"/>
    <property type="gene ID" value="TraesCS7A02G551400"/>
</dbReference>
<keyword evidence="18" id="KW-1185">Reference proteome</keyword>
<dbReference type="RefSeq" id="XP_044422356.1">
    <property type="nucleotide sequence ID" value="XM_044566421.1"/>
</dbReference>
<dbReference type="Gramene" id="TraesCAD_scaffold_005038_01G000700.1">
    <property type="protein sequence ID" value="TraesCAD_scaffold_005038_01G000700.1"/>
    <property type="gene ID" value="TraesCAD_scaffold_005038_01G000700"/>
</dbReference>
<dbReference type="CDD" id="cd16454">
    <property type="entry name" value="RING-H2_PA-TM-RING"/>
    <property type="match status" value="1"/>
</dbReference>
<dbReference type="SMART" id="SM00184">
    <property type="entry name" value="RING"/>
    <property type="match status" value="1"/>
</dbReference>
<dbReference type="InterPro" id="IPR013083">
    <property type="entry name" value="Znf_RING/FYVE/PHD"/>
</dbReference>
<evidence type="ECO:0000256" key="11">
    <source>
        <dbReference type="ARBA" id="ARBA00022989"/>
    </source>
</evidence>
<evidence type="ECO:0000256" key="5">
    <source>
        <dbReference type="ARBA" id="ARBA00022679"/>
    </source>
</evidence>
<dbReference type="SMR" id="A0A3B6RPA8"/>
<comment type="catalytic activity">
    <reaction evidence="1">
        <text>S-ubiquitinyl-[E2 ubiquitin-conjugating enzyme]-L-cysteine + [acceptor protein]-L-lysine = [E2 ubiquitin-conjugating enzyme]-L-cysteine + N(6)-ubiquitinyl-[acceptor protein]-L-lysine.</text>
        <dbReference type="EC" id="2.3.2.27"/>
    </reaction>
</comment>
<dbReference type="PANTHER" id="PTHR14155">
    <property type="entry name" value="RING FINGER DOMAIN-CONTAINING"/>
    <property type="match status" value="1"/>
</dbReference>
<keyword evidence="9" id="KW-0833">Ubl conjugation pathway</keyword>
<evidence type="ECO:0000256" key="12">
    <source>
        <dbReference type="ARBA" id="ARBA00023136"/>
    </source>
</evidence>
<dbReference type="SUPFAM" id="SSF57850">
    <property type="entry name" value="RING/U-box"/>
    <property type="match status" value="1"/>
</dbReference>
<dbReference type="Gramene" id="TraesPARA_EIv1.0_2359510.1">
    <property type="protein sequence ID" value="TraesPARA_EIv1.0_2359510.1.CDS1"/>
    <property type="gene ID" value="TraesPARA_EIv1.0_2359510"/>
</dbReference>
<dbReference type="Gramene" id="TraesWEE_scaffold_012122_01G000400.1">
    <property type="protein sequence ID" value="TraesWEE_scaffold_012122_01G000400.1"/>
    <property type="gene ID" value="TraesWEE_scaffold_012122_01G000400"/>
</dbReference>
<dbReference type="Gramene" id="TraesLDM7A03G04036120.1">
    <property type="protein sequence ID" value="TraesLDM7A03G04036120.1.CDS1"/>
    <property type="gene ID" value="TraesLDM7A03G04036120"/>
</dbReference>
<proteinExistence type="inferred from homology"/>
<evidence type="ECO:0000256" key="10">
    <source>
        <dbReference type="ARBA" id="ARBA00022833"/>
    </source>
</evidence>
<dbReference type="GO" id="GO:0016020">
    <property type="term" value="C:membrane"/>
    <property type="evidence" value="ECO:0007669"/>
    <property type="project" value="UniProtKB-SubCell"/>
</dbReference>
<dbReference type="PROSITE" id="PS50089">
    <property type="entry name" value="ZF_RING_2"/>
    <property type="match status" value="1"/>
</dbReference>
<dbReference type="Gramene" id="TraesROB_scaffold_125776_01G000100.1">
    <property type="protein sequence ID" value="TraesROB_scaffold_125776_01G000100.1"/>
    <property type="gene ID" value="TraesROB_scaffold_125776_01G000100"/>
</dbReference>
<keyword evidence="10" id="KW-0862">Zinc</keyword>
<accession>A0A3B6RPA8</accession>
<dbReference type="Gramene" id="TraesCLE_scaffold_006828_01G000500.1">
    <property type="protein sequence ID" value="TraesCLE_scaffold_006828_01G000500.1"/>
    <property type="gene ID" value="TraesCLE_scaffold_006828_01G000500"/>
</dbReference>
<dbReference type="Gene3D" id="3.30.40.10">
    <property type="entry name" value="Zinc/RING finger domain, C3HC4 (zinc finger)"/>
    <property type="match status" value="1"/>
</dbReference>
<dbReference type="Gramene" id="TraesJAG7A03G04014740.1">
    <property type="protein sequence ID" value="TraesJAG7A03G04014740.1.CDS1"/>
    <property type="gene ID" value="TraesJAG7A03G04014740"/>
</dbReference>
<sequence>MVMVQHLVAVGRDVVFRGPHTLTPRPTPSAGTSTPKSTVISVVICALFFLVGLCGYINRYCRRVNTAAAAPVGGRDRSSSSGGSSRKRGLEQSVLATFPVMLWRGHHKKEKTVMEEEEEEERCPVCLAAFEEGDNLRLLPHCSHVFHPECVDPWLQARATCPLCRANLELPLPADALAIAMPAEGSDDDVDDGKEEAMELEMLRTERRAARLPPVATGKLALPSPVARIAERVSASSVGVVGPS</sequence>
<dbReference type="Gramene" id="TraesARI7A03G04007330.1">
    <property type="protein sequence ID" value="TraesARI7A03G04007330.1.CDS1"/>
    <property type="gene ID" value="TraesARI7A03G04007330"/>
</dbReference>
<dbReference type="Gramene" id="TraesSTA7A03G04027720.1">
    <property type="protein sequence ID" value="TraesSTA7A03G04027720.1.CDS1"/>
    <property type="gene ID" value="TraesSTA7A03G04027720"/>
</dbReference>
<dbReference type="Gramene" id="TraesLAC7A03G03984990.1">
    <property type="protein sequence ID" value="TraesLAC7A03G03984990.1.CDS1"/>
    <property type="gene ID" value="TraesLAC7A03G03984990"/>
</dbReference>
<comment type="similarity">
    <text evidence="13">Belongs to the RING-type zinc finger family. ATL subfamily.</text>
</comment>
<dbReference type="Gramene" id="TraesSYM7A03G03987100.1">
    <property type="protein sequence ID" value="TraesSYM7A03G03987100.1.CDS1"/>
    <property type="gene ID" value="TraesSYM7A03G03987100"/>
</dbReference>
<dbReference type="Gramene" id="TraesCS7A02G551400.1">
    <property type="protein sequence ID" value="TraesCS7A02G551400.1.cds1"/>
    <property type="gene ID" value="TraesCS7A02G551400"/>
</dbReference>
<evidence type="ECO:0000259" key="16">
    <source>
        <dbReference type="PROSITE" id="PS50089"/>
    </source>
</evidence>
<dbReference type="Gramene" id="TraesNOR7A03G04076180.1">
    <property type="protein sequence ID" value="TraesNOR7A03G04076180.1.CDS1"/>
    <property type="gene ID" value="TraesNOR7A03G04076180"/>
</dbReference>
<dbReference type="Gramene" id="TraesKAR7A01G0467280.1">
    <property type="protein sequence ID" value="cds.TraesKAR7A01G0467280.1"/>
    <property type="gene ID" value="TraesKAR7A01G0467280"/>
</dbReference>
<dbReference type="FunFam" id="3.30.40.10:FF:000187">
    <property type="entry name" value="E3 ubiquitin-protein ligase ATL6"/>
    <property type="match status" value="1"/>
</dbReference>
<evidence type="ECO:0000256" key="6">
    <source>
        <dbReference type="ARBA" id="ARBA00022692"/>
    </source>
</evidence>
<dbReference type="GO" id="GO:0061630">
    <property type="term" value="F:ubiquitin protein ligase activity"/>
    <property type="evidence" value="ECO:0007669"/>
    <property type="project" value="UniProtKB-EC"/>
</dbReference>
<dbReference type="InterPro" id="IPR001841">
    <property type="entry name" value="Znf_RING"/>
</dbReference>
<dbReference type="STRING" id="4565.A0A3B6RPA8"/>
<feature type="domain" description="RING-type" evidence="16">
    <location>
        <begin position="123"/>
        <end position="165"/>
    </location>
</feature>
<evidence type="ECO:0000256" key="13">
    <source>
        <dbReference type="ARBA" id="ARBA00024209"/>
    </source>
</evidence>
<dbReference type="PANTHER" id="PTHR14155:SF511">
    <property type="entry name" value="RING-TYPE DOMAIN-CONTAINING PROTEIN"/>
    <property type="match status" value="1"/>
</dbReference>
<reference evidence="17" key="1">
    <citation type="submission" date="2018-08" db="EMBL/GenBank/DDBJ databases">
        <authorList>
            <person name="Rossello M."/>
        </authorList>
    </citation>
    <scope>NUCLEOTIDE SEQUENCE [LARGE SCALE GENOMIC DNA]</scope>
    <source>
        <strain evidence="17">cv. Chinese Spring</strain>
    </source>
</reference>
<evidence type="ECO:0000256" key="2">
    <source>
        <dbReference type="ARBA" id="ARBA00004167"/>
    </source>
</evidence>
<dbReference type="Gramene" id="TraesJUL7A03G04069880.1">
    <property type="protein sequence ID" value="TraesJUL7A03G04069880.1.CDS1"/>
    <property type="gene ID" value="TraesJUL7A03G04069880"/>
</dbReference>
<keyword evidence="8 14" id="KW-0863">Zinc-finger</keyword>
<dbReference type="OMA" id="SESVVVX"/>
<dbReference type="InterPro" id="IPR053238">
    <property type="entry name" value="RING-H2_zinc_finger"/>
</dbReference>
<keyword evidence="6 15" id="KW-0812">Transmembrane</keyword>
<dbReference type="Gramene" id="TraesMAC7A03G04030210.1">
    <property type="protein sequence ID" value="TraesMAC7A03G04030210.1.CDS1"/>
    <property type="gene ID" value="TraesMAC7A03G04030210"/>
</dbReference>
<evidence type="ECO:0000256" key="9">
    <source>
        <dbReference type="ARBA" id="ARBA00022786"/>
    </source>
</evidence>
<evidence type="ECO:0000313" key="17">
    <source>
        <dbReference type="EnsemblPlants" id="TraesCS7A02G551400.1.cds1"/>
    </source>
</evidence>
<evidence type="ECO:0000256" key="4">
    <source>
        <dbReference type="ARBA" id="ARBA00012483"/>
    </source>
</evidence>
<protein>
    <recommendedName>
        <fullName evidence="4">RING-type E3 ubiquitin transferase</fullName>
        <ecNumber evidence="4">2.3.2.27</ecNumber>
    </recommendedName>
</protein>
<evidence type="ECO:0000256" key="8">
    <source>
        <dbReference type="ARBA" id="ARBA00022771"/>
    </source>
</evidence>
<keyword evidence="7" id="KW-0479">Metal-binding</keyword>
<evidence type="ECO:0000256" key="15">
    <source>
        <dbReference type="SAM" id="Phobius"/>
    </source>
</evidence>